<dbReference type="EMBL" id="JAWQEG010007014">
    <property type="protein sequence ID" value="KAK3853293.1"/>
    <property type="molecule type" value="Genomic_DNA"/>
</dbReference>
<keyword evidence="1" id="KW-1133">Transmembrane helix</keyword>
<comment type="caution">
    <text evidence="2">The sequence shown here is derived from an EMBL/GenBank/DDBJ whole genome shotgun (WGS) entry which is preliminary data.</text>
</comment>
<protein>
    <submittedName>
        <fullName evidence="2">Uncharacterized protein</fullName>
    </submittedName>
</protein>
<keyword evidence="1" id="KW-0812">Transmembrane</keyword>
<dbReference type="AlphaFoldDB" id="A0AAE1BMT2"/>
<organism evidence="2 3">
    <name type="scientific">Petrolisthes cinctipes</name>
    <name type="common">Flat porcelain crab</name>
    <dbReference type="NCBI Taxonomy" id="88211"/>
    <lineage>
        <taxon>Eukaryota</taxon>
        <taxon>Metazoa</taxon>
        <taxon>Ecdysozoa</taxon>
        <taxon>Arthropoda</taxon>
        <taxon>Crustacea</taxon>
        <taxon>Multicrustacea</taxon>
        <taxon>Malacostraca</taxon>
        <taxon>Eumalacostraca</taxon>
        <taxon>Eucarida</taxon>
        <taxon>Decapoda</taxon>
        <taxon>Pleocyemata</taxon>
        <taxon>Anomura</taxon>
        <taxon>Galatheoidea</taxon>
        <taxon>Porcellanidae</taxon>
        <taxon>Petrolisthes</taxon>
    </lineage>
</organism>
<feature type="transmembrane region" description="Helical" evidence="1">
    <location>
        <begin position="128"/>
        <end position="147"/>
    </location>
</feature>
<proteinExistence type="predicted"/>
<evidence type="ECO:0000256" key="1">
    <source>
        <dbReference type="SAM" id="Phobius"/>
    </source>
</evidence>
<gene>
    <name evidence="2" type="ORF">Pcinc_040162</name>
</gene>
<keyword evidence="3" id="KW-1185">Reference proteome</keyword>
<sequence>MNTPSTHLPHKQHHTEEHSLNTILHKQQHTEEHSLNTILHKQHHTEEHSLNTILHKQHTFPSLNTFPHKLHTFPSLNTLPLLSHRILRMSQSGLFAIWMMQYWPNPNKCTAGIKGTTSGPKPLRLKNFYGHFFIYGVGLTLALVAFFGERATVGYMKGRVGGSLLATCNSLLVTRNSLLVTCNSLLVTHYS</sequence>
<name>A0AAE1BMT2_PETCI</name>
<evidence type="ECO:0000313" key="2">
    <source>
        <dbReference type="EMBL" id="KAK3853293.1"/>
    </source>
</evidence>
<evidence type="ECO:0000313" key="3">
    <source>
        <dbReference type="Proteomes" id="UP001286313"/>
    </source>
</evidence>
<reference evidence="2" key="1">
    <citation type="submission" date="2023-10" db="EMBL/GenBank/DDBJ databases">
        <title>Genome assemblies of two species of porcelain crab, Petrolisthes cinctipes and Petrolisthes manimaculis (Anomura: Porcellanidae).</title>
        <authorList>
            <person name="Angst P."/>
        </authorList>
    </citation>
    <scope>NUCLEOTIDE SEQUENCE</scope>
    <source>
        <strain evidence="2">PB745_01</strain>
        <tissue evidence="2">Gill</tissue>
    </source>
</reference>
<dbReference type="Proteomes" id="UP001286313">
    <property type="component" value="Unassembled WGS sequence"/>
</dbReference>
<accession>A0AAE1BMT2</accession>
<keyword evidence="1" id="KW-0472">Membrane</keyword>